<evidence type="ECO:0000313" key="6">
    <source>
        <dbReference type="EMBL" id="GFP92164.1"/>
    </source>
</evidence>
<keyword evidence="7" id="KW-1185">Reference proteome</keyword>
<accession>A0A830C741</accession>
<keyword evidence="3" id="KW-0547">Nucleotide-binding</keyword>
<dbReference type="PANTHER" id="PTHR34273">
    <property type="entry name" value="METHYLTHIORIBOSE KINASE"/>
    <property type="match status" value="1"/>
</dbReference>
<gene>
    <name evidence="6" type="ORF">PHJA_001360500</name>
</gene>
<evidence type="ECO:0000256" key="3">
    <source>
        <dbReference type="ARBA" id="ARBA00022741"/>
    </source>
</evidence>
<evidence type="ECO:0000313" key="7">
    <source>
        <dbReference type="Proteomes" id="UP000653305"/>
    </source>
</evidence>
<evidence type="ECO:0000256" key="1">
    <source>
        <dbReference type="ARBA" id="ARBA00010165"/>
    </source>
</evidence>
<organism evidence="6 7">
    <name type="scientific">Phtheirospermum japonicum</name>
    <dbReference type="NCBI Taxonomy" id="374723"/>
    <lineage>
        <taxon>Eukaryota</taxon>
        <taxon>Viridiplantae</taxon>
        <taxon>Streptophyta</taxon>
        <taxon>Embryophyta</taxon>
        <taxon>Tracheophyta</taxon>
        <taxon>Spermatophyta</taxon>
        <taxon>Magnoliopsida</taxon>
        <taxon>eudicotyledons</taxon>
        <taxon>Gunneridae</taxon>
        <taxon>Pentapetalae</taxon>
        <taxon>asterids</taxon>
        <taxon>lamiids</taxon>
        <taxon>Lamiales</taxon>
        <taxon>Orobanchaceae</taxon>
        <taxon>Orobanchaceae incertae sedis</taxon>
        <taxon>Phtheirospermum</taxon>
    </lineage>
</organism>
<proteinExistence type="inferred from homology"/>
<comment type="caution">
    <text evidence="6">The sequence shown here is derived from an EMBL/GenBank/DDBJ whole genome shotgun (WGS) entry which is preliminary data.</text>
</comment>
<dbReference type="GO" id="GO:0016301">
    <property type="term" value="F:kinase activity"/>
    <property type="evidence" value="ECO:0007669"/>
    <property type="project" value="UniProtKB-KW"/>
</dbReference>
<dbReference type="Proteomes" id="UP000653305">
    <property type="component" value="Unassembled WGS sequence"/>
</dbReference>
<dbReference type="OrthoDB" id="2461at2759"/>
<dbReference type="AlphaFoldDB" id="A0A830C741"/>
<dbReference type="SUPFAM" id="SSF56112">
    <property type="entry name" value="Protein kinase-like (PK-like)"/>
    <property type="match status" value="1"/>
</dbReference>
<dbReference type="InterPro" id="IPR011009">
    <property type="entry name" value="Kinase-like_dom_sf"/>
</dbReference>
<dbReference type="Gene3D" id="3.90.1200.10">
    <property type="match status" value="1"/>
</dbReference>
<reference evidence="6" key="1">
    <citation type="submission" date="2020-07" db="EMBL/GenBank/DDBJ databases">
        <title>Ethylene signaling mediates host invasion by parasitic plants.</title>
        <authorList>
            <person name="Yoshida S."/>
        </authorList>
    </citation>
    <scope>NUCLEOTIDE SEQUENCE</scope>
    <source>
        <strain evidence="6">Okayama</strain>
    </source>
</reference>
<keyword evidence="2" id="KW-0808">Transferase</keyword>
<dbReference type="EMBL" id="BMAC01000270">
    <property type="protein sequence ID" value="GFP92164.1"/>
    <property type="molecule type" value="Genomic_DNA"/>
</dbReference>
<sequence length="80" mass="8940">MRLTTGSEGRELGGGVKMEIKGKLRIVGVAHVEDFESIKEASKRAECERKALNFAKTLLKERRKFHSIGEVVSAIEQLNK</sequence>
<evidence type="ECO:0000256" key="4">
    <source>
        <dbReference type="ARBA" id="ARBA00022777"/>
    </source>
</evidence>
<evidence type="ECO:0000256" key="2">
    <source>
        <dbReference type="ARBA" id="ARBA00022679"/>
    </source>
</evidence>
<keyword evidence="5" id="KW-0067">ATP-binding</keyword>
<dbReference type="PANTHER" id="PTHR34273:SF2">
    <property type="entry name" value="METHYLTHIORIBOSE KINASE"/>
    <property type="match status" value="1"/>
</dbReference>
<protein>
    <submittedName>
        <fullName evidence="6">Methylthioribose kinase</fullName>
    </submittedName>
</protein>
<keyword evidence="4 6" id="KW-0418">Kinase</keyword>
<comment type="similarity">
    <text evidence="1">Belongs to the methylthioribose kinase family.</text>
</comment>
<evidence type="ECO:0000256" key="5">
    <source>
        <dbReference type="ARBA" id="ARBA00022840"/>
    </source>
</evidence>
<dbReference type="GO" id="GO:0005524">
    <property type="term" value="F:ATP binding"/>
    <property type="evidence" value="ECO:0007669"/>
    <property type="project" value="UniProtKB-KW"/>
</dbReference>
<name>A0A830C741_9LAMI</name>